<feature type="chain" id="PRO_5016581742" evidence="2">
    <location>
        <begin position="24"/>
        <end position="108"/>
    </location>
</feature>
<dbReference type="Proteomes" id="UP000054735">
    <property type="component" value="Unassembled WGS sequence"/>
</dbReference>
<dbReference type="PROSITE" id="PS00079">
    <property type="entry name" value="MULTICOPPER_OXIDASE1"/>
    <property type="match status" value="1"/>
</dbReference>
<reference evidence="5 7" key="2">
    <citation type="submission" date="2018-06" db="EMBL/GenBank/DDBJ databases">
        <authorList>
            <consortium name="Pathogen Informatics"/>
            <person name="Doyle S."/>
        </authorList>
    </citation>
    <scope>NUCLEOTIDE SEQUENCE [LARGE SCALE GENOMIC DNA]</scope>
    <source>
        <strain evidence="5 7">NCTC12437</strain>
    </source>
</reference>
<dbReference type="SUPFAM" id="SSF49503">
    <property type="entry name" value="Cupredoxins"/>
    <property type="match status" value="1"/>
</dbReference>
<dbReference type="GO" id="GO:0005507">
    <property type="term" value="F:copper ion binding"/>
    <property type="evidence" value="ECO:0007669"/>
    <property type="project" value="InterPro"/>
</dbReference>
<dbReference type="EMBL" id="LNXT01000040">
    <property type="protein sequence ID" value="KTC69314.1"/>
    <property type="molecule type" value="Genomic_DNA"/>
</dbReference>
<evidence type="ECO:0000313" key="7">
    <source>
        <dbReference type="Proteomes" id="UP000255066"/>
    </source>
</evidence>
<dbReference type="Gene3D" id="2.60.40.420">
    <property type="entry name" value="Cupredoxins - blue copper proteins"/>
    <property type="match status" value="1"/>
</dbReference>
<dbReference type="EMBL" id="UGNW01000001">
    <property type="protein sequence ID" value="STX31576.1"/>
    <property type="molecule type" value="Genomic_DNA"/>
</dbReference>
<dbReference type="GO" id="GO:0016491">
    <property type="term" value="F:oxidoreductase activity"/>
    <property type="evidence" value="ECO:0007669"/>
    <property type="project" value="InterPro"/>
</dbReference>
<keyword evidence="1" id="KW-0479">Metal-binding</keyword>
<evidence type="ECO:0000256" key="2">
    <source>
        <dbReference type="SAM" id="SignalP"/>
    </source>
</evidence>
<dbReference type="PROSITE" id="PS00080">
    <property type="entry name" value="MULTICOPPER_OXIDASE2"/>
    <property type="match status" value="1"/>
</dbReference>
<dbReference type="STRING" id="28083.Lbir_2053"/>
<evidence type="ECO:0000259" key="3">
    <source>
        <dbReference type="Pfam" id="PF07731"/>
    </source>
</evidence>
<dbReference type="Proteomes" id="UP000255066">
    <property type="component" value="Unassembled WGS sequence"/>
</dbReference>
<keyword evidence="2" id="KW-0732">Signal</keyword>
<dbReference type="InterPro" id="IPR002355">
    <property type="entry name" value="Cu_oxidase_Cu_BS"/>
</dbReference>
<name>A0A378I9S2_9GAMM</name>
<dbReference type="Pfam" id="PF07731">
    <property type="entry name" value="Cu-oxidase_2"/>
    <property type="match status" value="1"/>
</dbReference>
<evidence type="ECO:0000313" key="6">
    <source>
        <dbReference type="Proteomes" id="UP000054735"/>
    </source>
</evidence>
<dbReference type="InterPro" id="IPR033138">
    <property type="entry name" value="Cu_oxidase_CS"/>
</dbReference>
<keyword evidence="6" id="KW-1185">Reference proteome</keyword>
<evidence type="ECO:0000256" key="1">
    <source>
        <dbReference type="ARBA" id="ARBA00022723"/>
    </source>
</evidence>
<dbReference type="RefSeq" id="WP_058524065.1">
    <property type="nucleotide sequence ID" value="NZ_CAAAHV010000005.1"/>
</dbReference>
<gene>
    <name evidence="5" type="primary">cueO</name>
    <name evidence="4" type="ORF">Lbir_2053</name>
    <name evidence="5" type="ORF">NCTC12437_01350</name>
</gene>
<evidence type="ECO:0000313" key="5">
    <source>
        <dbReference type="EMBL" id="STX31576.1"/>
    </source>
</evidence>
<evidence type="ECO:0000313" key="4">
    <source>
        <dbReference type="EMBL" id="KTC69314.1"/>
    </source>
</evidence>
<dbReference type="InterPro" id="IPR008972">
    <property type="entry name" value="Cupredoxin"/>
</dbReference>
<protein>
    <submittedName>
        <fullName evidence="5">Multicopper oxidase</fullName>
    </submittedName>
</protein>
<sequence>MFLKYYFLILLLPGLLFSPLVSADTDKQKPVILIIKKMPYTINGHSTSLYRIEQPDGTWGFHGKEGEFFGDNPGNWMMHCHMLYHQAAGMMTFINYKGVKVPNLPGAH</sequence>
<proteinExistence type="predicted"/>
<dbReference type="InterPro" id="IPR011706">
    <property type="entry name" value="Cu-oxidase_C"/>
</dbReference>
<accession>A0A378I9S2</accession>
<feature type="signal peptide" evidence="2">
    <location>
        <begin position="1"/>
        <end position="23"/>
    </location>
</feature>
<dbReference type="AlphaFoldDB" id="A0A378I9S2"/>
<reference evidence="4 6" key="1">
    <citation type="submission" date="2015-11" db="EMBL/GenBank/DDBJ databases">
        <title>Genomic analysis of 38 Legionella species identifies large and diverse effector repertoires.</title>
        <authorList>
            <person name="Burstein D."/>
            <person name="Amaro F."/>
            <person name="Zusman T."/>
            <person name="Lifshitz Z."/>
            <person name="Cohen O."/>
            <person name="Gilbert J.A."/>
            <person name="Pupko T."/>
            <person name="Shuman H.A."/>
            <person name="Segal G."/>
        </authorList>
    </citation>
    <scope>NUCLEOTIDE SEQUENCE [LARGE SCALE GENOMIC DNA]</scope>
    <source>
        <strain evidence="4 6">CDC#1407-AL-14</strain>
    </source>
</reference>
<organism evidence="5 7">
    <name type="scientific">Legionella birminghamensis</name>
    <dbReference type="NCBI Taxonomy" id="28083"/>
    <lineage>
        <taxon>Bacteria</taxon>
        <taxon>Pseudomonadati</taxon>
        <taxon>Pseudomonadota</taxon>
        <taxon>Gammaproteobacteria</taxon>
        <taxon>Legionellales</taxon>
        <taxon>Legionellaceae</taxon>
        <taxon>Legionella</taxon>
    </lineage>
</organism>
<feature type="domain" description="Plastocyanin-like" evidence="3">
    <location>
        <begin position="68"/>
        <end position="92"/>
    </location>
</feature>